<dbReference type="GO" id="GO:0008083">
    <property type="term" value="F:growth factor activity"/>
    <property type="evidence" value="ECO:0007669"/>
    <property type="project" value="UniProtKB-KW"/>
</dbReference>
<dbReference type="SUPFAM" id="SSF57501">
    <property type="entry name" value="Cystine-knot cytokines"/>
    <property type="match status" value="1"/>
</dbReference>
<dbReference type="AlphaFoldDB" id="A0A498M8R7"/>
<dbReference type="Proteomes" id="UP000290572">
    <property type="component" value="Unassembled WGS sequence"/>
</dbReference>
<proteinExistence type="inferred from homology"/>
<sequence>MNTVVFGFPAWLWGTDRFMGGRECHAGWASDGGQVSAVKPGATLPEVTLFSGSLRVMRHWVILFMEVYKKSACKTREVLVDIIQEYPDEIEHTYIPSCVVLMRCAGCCNDEALECVPTETRNVTMEVLRVKQRVSQHNFQLSFTEHTKCECRQKVEVKSKKEKIVSVFLVGEALALYGSCKMVSVKTTRRSLHTAVAQV</sequence>
<dbReference type="FunFam" id="2.10.90.10:FF:000055">
    <property type="entry name" value="Placenta growth factor"/>
    <property type="match status" value="1"/>
</dbReference>
<dbReference type="SMART" id="SM00141">
    <property type="entry name" value="PDGF"/>
    <property type="match status" value="1"/>
</dbReference>
<dbReference type="GO" id="GO:0005172">
    <property type="term" value="F:vascular endothelial growth factor receptor binding"/>
    <property type="evidence" value="ECO:0007669"/>
    <property type="project" value="TreeGrafter"/>
</dbReference>
<evidence type="ECO:0000256" key="9">
    <source>
        <dbReference type="ARBA" id="ARBA00023157"/>
    </source>
</evidence>
<dbReference type="PANTHER" id="PTHR12025:SF5">
    <property type="entry name" value="VASCULAR ENDOTHELIAL GROWTH FACTOR A, LONG FORM"/>
    <property type="match status" value="1"/>
</dbReference>
<evidence type="ECO:0000313" key="14">
    <source>
        <dbReference type="EMBL" id="RXN15712.1"/>
    </source>
</evidence>
<dbReference type="GO" id="GO:0060754">
    <property type="term" value="P:positive regulation of mast cell chemotaxis"/>
    <property type="evidence" value="ECO:0007669"/>
    <property type="project" value="TreeGrafter"/>
</dbReference>
<evidence type="ECO:0000256" key="7">
    <source>
        <dbReference type="ARBA" id="ARBA00022782"/>
    </source>
</evidence>
<evidence type="ECO:0000256" key="5">
    <source>
        <dbReference type="ARBA" id="ARBA00022657"/>
    </source>
</evidence>
<dbReference type="EMBL" id="QBIY01012829">
    <property type="protein sequence ID" value="RXN15712.1"/>
    <property type="molecule type" value="Genomic_DNA"/>
</dbReference>
<dbReference type="GO" id="GO:0050930">
    <property type="term" value="P:induction of positive chemotaxis"/>
    <property type="evidence" value="ECO:0007669"/>
    <property type="project" value="TreeGrafter"/>
</dbReference>
<dbReference type="GO" id="GO:0042056">
    <property type="term" value="F:chemoattractant activity"/>
    <property type="evidence" value="ECO:0007669"/>
    <property type="project" value="TreeGrafter"/>
</dbReference>
<evidence type="ECO:0000256" key="10">
    <source>
        <dbReference type="ARBA" id="ARBA00023180"/>
    </source>
</evidence>
<dbReference type="GO" id="GO:0005615">
    <property type="term" value="C:extracellular space"/>
    <property type="evidence" value="ECO:0007669"/>
    <property type="project" value="TreeGrafter"/>
</dbReference>
<dbReference type="GO" id="GO:0045766">
    <property type="term" value="P:positive regulation of angiogenesis"/>
    <property type="evidence" value="ECO:0007669"/>
    <property type="project" value="TreeGrafter"/>
</dbReference>
<protein>
    <submittedName>
        <fullName evidence="14">Vascular endothelial growth factor A-A-like isoform X1</fullName>
    </submittedName>
</protein>
<keyword evidence="8 12" id="KW-0339">Growth factor</keyword>
<accession>A0A498M8R7</accession>
<keyword evidence="11" id="KW-0497">Mitogen</keyword>
<dbReference type="PANTHER" id="PTHR12025">
    <property type="entry name" value="VASCULAR ENDOTHELIAL GROWTH FACTOR"/>
    <property type="match status" value="1"/>
</dbReference>
<dbReference type="STRING" id="84645.A0A498M8R7"/>
<dbReference type="InterPro" id="IPR000072">
    <property type="entry name" value="PDGF/VEGF_dom"/>
</dbReference>
<keyword evidence="15" id="KW-1185">Reference proteome</keyword>
<keyword evidence="9" id="KW-1015">Disulfide bond</keyword>
<dbReference type="GO" id="GO:0001938">
    <property type="term" value="P:positive regulation of endothelial cell proliferation"/>
    <property type="evidence" value="ECO:0007669"/>
    <property type="project" value="TreeGrafter"/>
</dbReference>
<evidence type="ECO:0000256" key="6">
    <source>
        <dbReference type="ARBA" id="ARBA00022729"/>
    </source>
</evidence>
<evidence type="ECO:0000256" key="12">
    <source>
        <dbReference type="RuleBase" id="RU003818"/>
    </source>
</evidence>
<dbReference type="PROSITE" id="PS00249">
    <property type="entry name" value="PDGF_1"/>
    <property type="match status" value="1"/>
</dbReference>
<evidence type="ECO:0000256" key="8">
    <source>
        <dbReference type="ARBA" id="ARBA00023030"/>
    </source>
</evidence>
<dbReference type="Pfam" id="PF00341">
    <property type="entry name" value="PDGF"/>
    <property type="match status" value="1"/>
</dbReference>
<dbReference type="GO" id="GO:0016020">
    <property type="term" value="C:membrane"/>
    <property type="evidence" value="ECO:0007669"/>
    <property type="project" value="InterPro"/>
</dbReference>
<comment type="caution">
    <text evidence="14">The sequence shown here is derived from an EMBL/GenBank/DDBJ whole genome shotgun (WGS) entry which is preliminary data.</text>
</comment>
<keyword evidence="7" id="KW-0221">Differentiation</keyword>
<dbReference type="CDD" id="cd00135">
    <property type="entry name" value="PDGF"/>
    <property type="match status" value="1"/>
</dbReference>
<dbReference type="InterPro" id="IPR029034">
    <property type="entry name" value="Cystine-knot_cytokine"/>
</dbReference>
<evidence type="ECO:0000256" key="4">
    <source>
        <dbReference type="ARBA" id="ARBA00022525"/>
    </source>
</evidence>
<keyword evidence="6" id="KW-0732">Signal</keyword>
<evidence type="ECO:0000259" key="13">
    <source>
        <dbReference type="PROSITE" id="PS50278"/>
    </source>
</evidence>
<dbReference type="GO" id="GO:0002040">
    <property type="term" value="P:sprouting angiogenesis"/>
    <property type="evidence" value="ECO:0007669"/>
    <property type="project" value="TreeGrafter"/>
</dbReference>
<dbReference type="GO" id="GO:0038084">
    <property type="term" value="P:vascular endothelial growth factor signaling pathway"/>
    <property type="evidence" value="ECO:0007669"/>
    <property type="project" value="TreeGrafter"/>
</dbReference>
<evidence type="ECO:0000256" key="11">
    <source>
        <dbReference type="ARBA" id="ARBA00023246"/>
    </source>
</evidence>
<dbReference type="GO" id="GO:0051781">
    <property type="term" value="P:positive regulation of cell division"/>
    <property type="evidence" value="ECO:0007669"/>
    <property type="project" value="UniProtKB-KW"/>
</dbReference>
<reference evidence="14 15" key="1">
    <citation type="submission" date="2018-03" db="EMBL/GenBank/DDBJ databases">
        <title>Draft genome sequence of Rohu Carp (Labeo rohita).</title>
        <authorList>
            <person name="Das P."/>
            <person name="Kushwaha B."/>
            <person name="Joshi C.G."/>
            <person name="Kumar D."/>
            <person name="Nagpure N.S."/>
            <person name="Sahoo L."/>
            <person name="Das S.P."/>
            <person name="Bit A."/>
            <person name="Patnaik S."/>
            <person name="Meher P.K."/>
            <person name="Jayasankar P."/>
            <person name="Koringa P.G."/>
            <person name="Patel N.V."/>
            <person name="Hinsu A.T."/>
            <person name="Kumar R."/>
            <person name="Pandey M."/>
            <person name="Agarwal S."/>
            <person name="Srivastava S."/>
            <person name="Singh M."/>
            <person name="Iquebal M.A."/>
            <person name="Jaiswal S."/>
            <person name="Angadi U.B."/>
            <person name="Kumar N."/>
            <person name="Raza M."/>
            <person name="Shah T.M."/>
            <person name="Rai A."/>
            <person name="Jena J.K."/>
        </authorList>
    </citation>
    <scope>NUCLEOTIDE SEQUENCE [LARGE SCALE GENOMIC DNA]</scope>
    <source>
        <strain evidence="14">DASCIFA01</strain>
        <tissue evidence="14">Testis</tissue>
    </source>
</reference>
<comment type="subcellular location">
    <subcellularLocation>
        <location evidence="1">Secreted</location>
    </subcellularLocation>
</comment>
<evidence type="ECO:0000313" key="15">
    <source>
        <dbReference type="Proteomes" id="UP000290572"/>
    </source>
</evidence>
<name>A0A498M8R7_LABRO</name>
<dbReference type="GO" id="GO:0048010">
    <property type="term" value="P:vascular endothelial growth factor receptor signaling pathway"/>
    <property type="evidence" value="ECO:0007669"/>
    <property type="project" value="TreeGrafter"/>
</dbReference>
<evidence type="ECO:0000256" key="3">
    <source>
        <dbReference type="ARBA" id="ARBA00022473"/>
    </source>
</evidence>
<dbReference type="GO" id="GO:0001666">
    <property type="term" value="P:response to hypoxia"/>
    <property type="evidence" value="ECO:0007669"/>
    <property type="project" value="TreeGrafter"/>
</dbReference>
<dbReference type="GO" id="GO:0048513">
    <property type="term" value="P:animal organ development"/>
    <property type="evidence" value="ECO:0007669"/>
    <property type="project" value="UniProtKB-ARBA"/>
</dbReference>
<evidence type="ECO:0000256" key="1">
    <source>
        <dbReference type="ARBA" id="ARBA00004613"/>
    </source>
</evidence>
<keyword evidence="3" id="KW-0217">Developmental protein</keyword>
<dbReference type="GO" id="GO:0030154">
    <property type="term" value="P:cell differentiation"/>
    <property type="evidence" value="ECO:0007669"/>
    <property type="project" value="UniProtKB-KW"/>
</dbReference>
<keyword evidence="5" id="KW-0037">Angiogenesis</keyword>
<dbReference type="Gene3D" id="2.10.90.10">
    <property type="entry name" value="Cystine-knot cytokines"/>
    <property type="match status" value="1"/>
</dbReference>
<dbReference type="InterPro" id="IPR050507">
    <property type="entry name" value="PDGF/VEGF_growth_factor"/>
</dbReference>
<keyword evidence="4" id="KW-0964">Secreted</keyword>
<gene>
    <name evidence="14" type="ORF">ROHU_027874</name>
</gene>
<evidence type="ECO:0000256" key="2">
    <source>
        <dbReference type="ARBA" id="ARBA00006686"/>
    </source>
</evidence>
<dbReference type="PROSITE" id="PS50278">
    <property type="entry name" value="PDGF_2"/>
    <property type="match status" value="1"/>
</dbReference>
<organism evidence="14 15">
    <name type="scientific">Labeo rohita</name>
    <name type="common">Indian major carp</name>
    <name type="synonym">Cyprinus rohita</name>
    <dbReference type="NCBI Taxonomy" id="84645"/>
    <lineage>
        <taxon>Eukaryota</taxon>
        <taxon>Metazoa</taxon>
        <taxon>Chordata</taxon>
        <taxon>Craniata</taxon>
        <taxon>Vertebrata</taxon>
        <taxon>Euteleostomi</taxon>
        <taxon>Actinopterygii</taxon>
        <taxon>Neopterygii</taxon>
        <taxon>Teleostei</taxon>
        <taxon>Ostariophysi</taxon>
        <taxon>Cypriniformes</taxon>
        <taxon>Cyprinidae</taxon>
        <taxon>Labeoninae</taxon>
        <taxon>Labeonini</taxon>
        <taxon>Labeo</taxon>
    </lineage>
</organism>
<feature type="domain" description="Platelet-derived growth factor (PDGF) family profile" evidence="13">
    <location>
        <begin position="60"/>
        <end position="156"/>
    </location>
</feature>
<dbReference type="InterPro" id="IPR023581">
    <property type="entry name" value="PD_growth_factor_CS"/>
</dbReference>
<comment type="similarity">
    <text evidence="2 12">Belongs to the PDGF/VEGF growth factor family.</text>
</comment>
<keyword evidence="10" id="KW-0325">Glycoprotein</keyword>